<keyword evidence="2" id="KW-0472">Membrane</keyword>
<feature type="compositionally biased region" description="Gly residues" evidence="1">
    <location>
        <begin position="41"/>
        <end position="53"/>
    </location>
</feature>
<keyword evidence="2" id="KW-1133">Transmembrane helix</keyword>
<evidence type="ECO:0000313" key="3">
    <source>
        <dbReference type="EMBL" id="AZZ52866.1"/>
    </source>
</evidence>
<dbReference type="KEGG" id="rfs:C1I64_13025"/>
<name>A0A3Q9V0N9_9MICO</name>
<feature type="region of interest" description="Disordered" evidence="1">
    <location>
        <begin position="1"/>
        <end position="68"/>
    </location>
</feature>
<dbReference type="EMBL" id="CP028137">
    <property type="protein sequence ID" value="AZZ52866.1"/>
    <property type="molecule type" value="Genomic_DNA"/>
</dbReference>
<dbReference type="AlphaFoldDB" id="A0A3Q9V0N9"/>
<accession>A0A3Q9V0N9</accession>
<dbReference type="RefSeq" id="WP_127887481.1">
    <property type="nucleotide sequence ID" value="NZ_CP028137.1"/>
</dbReference>
<reference evidence="3 4" key="1">
    <citation type="submission" date="2018-03" db="EMBL/GenBank/DDBJ databases">
        <title>Bacteriophage NCPPB3778 and a type I-E CRISPR drive the evolution of the US Biological Select Agent, Rathayibacter toxicus.</title>
        <authorList>
            <person name="Davis E.W.II."/>
            <person name="Tabima J.F."/>
            <person name="Weisberg A.J."/>
            <person name="Dantas Lopes L."/>
            <person name="Wiseman M.S."/>
            <person name="Wiseman M.S."/>
            <person name="Pupko T."/>
            <person name="Belcher M.S."/>
            <person name="Sechler A.J."/>
            <person name="Tancos M.A."/>
            <person name="Schroeder B.K."/>
            <person name="Murray T.D."/>
            <person name="Luster D.G."/>
            <person name="Schneider W.L."/>
            <person name="Rogers E."/>
            <person name="Andreote F.D."/>
            <person name="Grunwald N.J."/>
            <person name="Putnam M.L."/>
            <person name="Chang J.H."/>
        </authorList>
    </citation>
    <scope>NUCLEOTIDE SEQUENCE [LARGE SCALE GENOMIC DNA]</scope>
    <source>
        <strain evidence="3 4">DSM 15932</strain>
    </source>
</reference>
<protein>
    <submittedName>
        <fullName evidence="3">Uncharacterized protein</fullName>
    </submittedName>
</protein>
<dbReference type="Proteomes" id="UP000285317">
    <property type="component" value="Chromosome"/>
</dbReference>
<evidence type="ECO:0000313" key="4">
    <source>
        <dbReference type="Proteomes" id="UP000285317"/>
    </source>
</evidence>
<gene>
    <name evidence="3" type="ORF">C1I64_13025</name>
</gene>
<proteinExistence type="predicted"/>
<keyword evidence="2" id="KW-0812">Transmembrane</keyword>
<evidence type="ECO:0000256" key="2">
    <source>
        <dbReference type="SAM" id="Phobius"/>
    </source>
</evidence>
<feature type="transmembrane region" description="Helical" evidence="2">
    <location>
        <begin position="75"/>
        <end position="97"/>
    </location>
</feature>
<sequence>MTAIEDSELRRLVRSTDPAEGLAPLTRAQLAEHRERAMGGQATGGPAVGGQGTDPGDSDPHDSDPAAVRRRRSPWLIVGVGALAVGAAASLLLPFALGVTTGGSASALRLPATGGPMDQCAPVTAEALAPSQLAFRAEVASIDDGTVTLRVIDRFAGDVGDAVTVTQAAESAVDGAPIVFERGIDYLIAADGDTILTCGLSAADSPELTSLYREAFAQR</sequence>
<organism evidence="3 4">
    <name type="scientific">Rathayibacter festucae DSM 15932</name>
    <dbReference type="NCBI Taxonomy" id="1328866"/>
    <lineage>
        <taxon>Bacteria</taxon>
        <taxon>Bacillati</taxon>
        <taxon>Actinomycetota</taxon>
        <taxon>Actinomycetes</taxon>
        <taxon>Micrococcales</taxon>
        <taxon>Microbacteriaceae</taxon>
        <taxon>Rathayibacter</taxon>
    </lineage>
</organism>
<evidence type="ECO:0000256" key="1">
    <source>
        <dbReference type="SAM" id="MobiDB-lite"/>
    </source>
</evidence>